<comment type="caution">
    <text evidence="1">The sequence shown here is derived from an EMBL/GenBank/DDBJ whole genome shotgun (WGS) entry which is preliminary data.</text>
</comment>
<accession>A0A8J2PCI7</accession>
<keyword evidence="2" id="KW-1185">Reference proteome</keyword>
<evidence type="ECO:0000313" key="1">
    <source>
        <dbReference type="EMBL" id="CAG7816283.1"/>
    </source>
</evidence>
<dbReference type="Proteomes" id="UP000708208">
    <property type="component" value="Unassembled WGS sequence"/>
</dbReference>
<reference evidence="1" key="1">
    <citation type="submission" date="2021-06" db="EMBL/GenBank/DDBJ databases">
        <authorList>
            <person name="Hodson N. C."/>
            <person name="Mongue J. A."/>
            <person name="Jaron S. K."/>
        </authorList>
    </citation>
    <scope>NUCLEOTIDE SEQUENCE</scope>
</reference>
<evidence type="ECO:0000313" key="2">
    <source>
        <dbReference type="Proteomes" id="UP000708208"/>
    </source>
</evidence>
<sequence length="199" mass="22194">MTQRNKTKYGAYEQDFLDIREPAEPGLFNGGNPIERALGVSGTQNVYREIEKPEEEDHSGQVGRGRLLEQESEYIIAGFNELTCHFWKLLKMQSWTIFLSVFLSVPVCLTSAQTRSELGLRAGELCLGNGSKCREDIPCCSEQCIHGICDVVCGPEYEYCQYDTDCSCTGGRCVACAREGSFCRHHCSCCSKMCFSGMC</sequence>
<dbReference type="EMBL" id="CAJVCH010366154">
    <property type="protein sequence ID" value="CAG7816283.1"/>
    <property type="molecule type" value="Genomic_DNA"/>
</dbReference>
<gene>
    <name evidence="1" type="ORF">AFUS01_LOCUS26910</name>
</gene>
<protein>
    <submittedName>
        <fullName evidence="1">Uncharacterized protein</fullName>
    </submittedName>
</protein>
<proteinExistence type="predicted"/>
<organism evidence="1 2">
    <name type="scientific">Allacma fusca</name>
    <dbReference type="NCBI Taxonomy" id="39272"/>
    <lineage>
        <taxon>Eukaryota</taxon>
        <taxon>Metazoa</taxon>
        <taxon>Ecdysozoa</taxon>
        <taxon>Arthropoda</taxon>
        <taxon>Hexapoda</taxon>
        <taxon>Collembola</taxon>
        <taxon>Symphypleona</taxon>
        <taxon>Sminthuridae</taxon>
        <taxon>Allacma</taxon>
    </lineage>
</organism>
<dbReference type="AlphaFoldDB" id="A0A8J2PCI7"/>
<name>A0A8J2PCI7_9HEXA</name>